<dbReference type="PANTHER" id="PTHR34040">
    <property type="entry name" value="FLAGELLAR BIOSYNTHETIC PROTEIN FLIQ"/>
    <property type="match status" value="1"/>
</dbReference>
<dbReference type="InterPro" id="IPR002191">
    <property type="entry name" value="Bac_export_3"/>
</dbReference>
<feature type="transmembrane region" description="Helical" evidence="9">
    <location>
        <begin position="51"/>
        <end position="70"/>
    </location>
</feature>
<comment type="function">
    <text evidence="9">Role in flagellar biosynthesis.</text>
</comment>
<organism evidence="10">
    <name type="scientific">Desulfobacca acetoxidans</name>
    <dbReference type="NCBI Taxonomy" id="60893"/>
    <lineage>
        <taxon>Bacteria</taxon>
        <taxon>Pseudomonadati</taxon>
        <taxon>Thermodesulfobacteriota</taxon>
        <taxon>Desulfobaccia</taxon>
        <taxon>Desulfobaccales</taxon>
        <taxon>Desulfobaccaceae</taxon>
        <taxon>Desulfobacca</taxon>
    </lineage>
</organism>
<keyword evidence="7 9" id="KW-0472">Membrane</keyword>
<evidence type="ECO:0000256" key="6">
    <source>
        <dbReference type="ARBA" id="ARBA00022989"/>
    </source>
</evidence>
<evidence type="ECO:0000256" key="9">
    <source>
        <dbReference type="RuleBase" id="RU364090"/>
    </source>
</evidence>
<keyword evidence="8 9" id="KW-0975">Bacterial flagellum</keyword>
<comment type="subcellular location">
    <subcellularLocation>
        <location evidence="1 9">Cell membrane</location>
        <topology evidence="1">Multi-pass membrane protein</topology>
    </subcellularLocation>
    <subcellularLocation>
        <location evidence="9">Bacterial flagellum basal body</location>
    </subcellularLocation>
</comment>
<dbReference type="GO" id="GO:0009425">
    <property type="term" value="C:bacterial-type flagellum basal body"/>
    <property type="evidence" value="ECO:0007669"/>
    <property type="project" value="UniProtKB-SubCell"/>
</dbReference>
<evidence type="ECO:0000313" key="10">
    <source>
        <dbReference type="EMBL" id="HGZ11759.1"/>
    </source>
</evidence>
<evidence type="ECO:0000256" key="1">
    <source>
        <dbReference type="ARBA" id="ARBA00004651"/>
    </source>
</evidence>
<keyword evidence="10" id="KW-0966">Cell projection</keyword>
<feature type="transmembrane region" description="Helical" evidence="9">
    <location>
        <begin position="20"/>
        <end position="39"/>
    </location>
</feature>
<gene>
    <name evidence="9 10" type="primary">fliQ</name>
    <name evidence="10" type="ORF">ENW48_06030</name>
</gene>
<dbReference type="GO" id="GO:0005886">
    <property type="term" value="C:plasma membrane"/>
    <property type="evidence" value="ECO:0007669"/>
    <property type="project" value="UniProtKB-SubCell"/>
</dbReference>
<dbReference type="PRINTS" id="PR00952">
    <property type="entry name" value="TYPE3IMQPROT"/>
</dbReference>
<evidence type="ECO:0000256" key="7">
    <source>
        <dbReference type="ARBA" id="ARBA00023136"/>
    </source>
</evidence>
<dbReference type="PIRSF" id="PIRSF004669">
    <property type="entry name" value="FliQ"/>
    <property type="match status" value="1"/>
</dbReference>
<evidence type="ECO:0000256" key="8">
    <source>
        <dbReference type="ARBA" id="ARBA00023143"/>
    </source>
</evidence>
<proteinExistence type="inferred from homology"/>
<protein>
    <recommendedName>
        <fullName evidence="3 9">Flagellar biosynthetic protein FliQ</fullName>
    </recommendedName>
</protein>
<keyword evidence="10" id="KW-0282">Flagellum</keyword>
<dbReference type="AlphaFoldDB" id="A0A7C5EMI4"/>
<evidence type="ECO:0000256" key="3">
    <source>
        <dbReference type="ARBA" id="ARBA00021718"/>
    </source>
</evidence>
<name>A0A7C5EMI4_9BACT</name>
<comment type="similarity">
    <text evidence="2 9">Belongs to the FliQ/MopD/SpaQ family.</text>
</comment>
<keyword evidence="10" id="KW-0969">Cilium</keyword>
<dbReference type="NCBIfam" id="TIGR01402">
    <property type="entry name" value="fliQ"/>
    <property type="match status" value="1"/>
</dbReference>
<dbReference type="Pfam" id="PF01313">
    <property type="entry name" value="Bac_export_3"/>
    <property type="match status" value="1"/>
</dbReference>
<sequence>MTPEMVMDLARQAIKVTLLVSLPILGIGLVVGILVSILQAATQIQEMTLTFVPKILSIFLGLLLLLPWIMHQLTGFAVEIFRLIPTFGH</sequence>
<dbReference type="PANTHER" id="PTHR34040:SF2">
    <property type="entry name" value="FLAGELLAR BIOSYNTHETIC PROTEIN FLIQ"/>
    <property type="match status" value="1"/>
</dbReference>
<dbReference type="InterPro" id="IPR006305">
    <property type="entry name" value="FliQ"/>
</dbReference>
<keyword evidence="6 9" id="KW-1133">Transmembrane helix</keyword>
<dbReference type="GO" id="GO:0044780">
    <property type="term" value="P:bacterial-type flagellum assembly"/>
    <property type="evidence" value="ECO:0007669"/>
    <property type="project" value="InterPro"/>
</dbReference>
<comment type="caution">
    <text evidence="10">The sequence shown here is derived from an EMBL/GenBank/DDBJ whole genome shotgun (WGS) entry which is preliminary data.</text>
</comment>
<keyword evidence="4 9" id="KW-1003">Cell membrane</keyword>
<dbReference type="GO" id="GO:0009306">
    <property type="term" value="P:protein secretion"/>
    <property type="evidence" value="ECO:0007669"/>
    <property type="project" value="InterPro"/>
</dbReference>
<evidence type="ECO:0000256" key="4">
    <source>
        <dbReference type="ARBA" id="ARBA00022475"/>
    </source>
</evidence>
<reference evidence="10" key="1">
    <citation type="journal article" date="2020" name="mSystems">
        <title>Genome- and Community-Level Interaction Insights into Carbon Utilization and Element Cycling Functions of Hydrothermarchaeota in Hydrothermal Sediment.</title>
        <authorList>
            <person name="Zhou Z."/>
            <person name="Liu Y."/>
            <person name="Xu W."/>
            <person name="Pan J."/>
            <person name="Luo Z.H."/>
            <person name="Li M."/>
        </authorList>
    </citation>
    <scope>NUCLEOTIDE SEQUENCE [LARGE SCALE GENOMIC DNA]</scope>
    <source>
        <strain evidence="10">SpSt-853</strain>
    </source>
</reference>
<evidence type="ECO:0000256" key="5">
    <source>
        <dbReference type="ARBA" id="ARBA00022692"/>
    </source>
</evidence>
<accession>A0A7C5EMI4</accession>
<evidence type="ECO:0000256" key="2">
    <source>
        <dbReference type="ARBA" id="ARBA00006156"/>
    </source>
</evidence>
<keyword evidence="5 9" id="KW-0812">Transmembrane</keyword>
<dbReference type="EMBL" id="DTKJ01000042">
    <property type="protein sequence ID" value="HGZ11759.1"/>
    <property type="molecule type" value="Genomic_DNA"/>
</dbReference>